<dbReference type="EMBL" id="JAGINS010000001">
    <property type="protein sequence ID" value="MBP2362651.1"/>
    <property type="molecule type" value="Genomic_DNA"/>
</dbReference>
<protein>
    <submittedName>
        <fullName evidence="1">Uncharacterized protein</fullName>
    </submittedName>
</protein>
<evidence type="ECO:0000313" key="1">
    <source>
        <dbReference type="EMBL" id="MBP2362651.1"/>
    </source>
</evidence>
<dbReference type="RefSeq" id="WP_164494220.1">
    <property type="nucleotide sequence ID" value="NZ_BMWJ01000005.1"/>
</dbReference>
<sequence>MIRSGWGGVVLPAADELNRNLARRGAEGRVREACAPYRNRTLLSTLRRSRGSKHT</sequence>
<accession>A0ABS4VFR1</accession>
<keyword evidence="2" id="KW-1185">Reference proteome</keyword>
<reference evidence="1 2" key="1">
    <citation type="submission" date="2021-03" db="EMBL/GenBank/DDBJ databases">
        <title>Sequencing the genomes of 1000 actinobacteria strains.</title>
        <authorList>
            <person name="Klenk H.-P."/>
        </authorList>
    </citation>
    <scope>NUCLEOTIDE SEQUENCE [LARGE SCALE GENOMIC DNA]</scope>
    <source>
        <strain evidence="1 2">DSM 40843</strain>
    </source>
</reference>
<gene>
    <name evidence="1" type="ORF">JOF59_005051</name>
</gene>
<comment type="caution">
    <text evidence="1">The sequence shown here is derived from an EMBL/GenBank/DDBJ whole genome shotgun (WGS) entry which is preliminary data.</text>
</comment>
<proteinExistence type="predicted"/>
<evidence type="ECO:0000313" key="2">
    <source>
        <dbReference type="Proteomes" id="UP001519311"/>
    </source>
</evidence>
<organism evidence="1 2">
    <name type="scientific">Streptomyces clavifer</name>
    <dbReference type="NCBI Taxonomy" id="68188"/>
    <lineage>
        <taxon>Bacteria</taxon>
        <taxon>Bacillati</taxon>
        <taxon>Actinomycetota</taxon>
        <taxon>Actinomycetes</taxon>
        <taxon>Kitasatosporales</taxon>
        <taxon>Streptomycetaceae</taxon>
        <taxon>Streptomyces</taxon>
    </lineage>
</organism>
<name>A0ABS4VFR1_9ACTN</name>
<dbReference type="Proteomes" id="UP001519311">
    <property type="component" value="Unassembled WGS sequence"/>
</dbReference>